<name>A0ABP7M2B5_9GAMM</name>
<feature type="transmembrane region" description="Helical" evidence="9">
    <location>
        <begin position="456"/>
        <end position="474"/>
    </location>
</feature>
<evidence type="ECO:0000256" key="9">
    <source>
        <dbReference type="SAM" id="Phobius"/>
    </source>
</evidence>
<dbReference type="InterPro" id="IPR004563">
    <property type="entry name" value="Apolipo_AcylTrfase"/>
</dbReference>
<evidence type="ECO:0000256" key="3">
    <source>
        <dbReference type="ARBA" id="ARBA00022475"/>
    </source>
</evidence>
<protein>
    <recommendedName>
        <fullName evidence="10">CN hydrolase domain-containing protein</fullName>
    </recommendedName>
</protein>
<feature type="transmembrane region" description="Helical" evidence="9">
    <location>
        <begin position="33"/>
        <end position="49"/>
    </location>
</feature>
<dbReference type="InterPro" id="IPR036526">
    <property type="entry name" value="C-N_Hydrolase_sf"/>
</dbReference>
<feature type="transmembrane region" description="Helical" evidence="9">
    <location>
        <begin position="56"/>
        <end position="75"/>
    </location>
</feature>
<evidence type="ECO:0000256" key="6">
    <source>
        <dbReference type="ARBA" id="ARBA00022989"/>
    </source>
</evidence>
<evidence type="ECO:0000256" key="7">
    <source>
        <dbReference type="ARBA" id="ARBA00023136"/>
    </source>
</evidence>
<keyword evidence="12" id="KW-1185">Reference proteome</keyword>
<evidence type="ECO:0000256" key="2">
    <source>
        <dbReference type="ARBA" id="ARBA00010065"/>
    </source>
</evidence>
<dbReference type="PROSITE" id="PS50263">
    <property type="entry name" value="CN_HYDROLASE"/>
    <property type="match status" value="1"/>
</dbReference>
<keyword evidence="4" id="KW-0808">Transferase</keyword>
<dbReference type="InterPro" id="IPR003010">
    <property type="entry name" value="C-N_Hydrolase"/>
</dbReference>
<organism evidence="11 12">
    <name type="scientific">Luteimonas lutimaris</name>
    <dbReference type="NCBI Taxonomy" id="698645"/>
    <lineage>
        <taxon>Bacteria</taxon>
        <taxon>Pseudomonadati</taxon>
        <taxon>Pseudomonadota</taxon>
        <taxon>Gammaproteobacteria</taxon>
        <taxon>Lysobacterales</taxon>
        <taxon>Lysobacteraceae</taxon>
        <taxon>Luteimonas</taxon>
    </lineage>
</organism>
<evidence type="ECO:0000259" key="10">
    <source>
        <dbReference type="PROSITE" id="PS50263"/>
    </source>
</evidence>
<keyword evidence="6 9" id="KW-1133">Transmembrane helix</keyword>
<keyword evidence="7 9" id="KW-0472">Membrane</keyword>
<reference evidence="12" key="1">
    <citation type="journal article" date="2019" name="Int. J. Syst. Evol. Microbiol.">
        <title>The Global Catalogue of Microorganisms (GCM) 10K type strain sequencing project: providing services to taxonomists for standard genome sequencing and annotation.</title>
        <authorList>
            <consortium name="The Broad Institute Genomics Platform"/>
            <consortium name="The Broad Institute Genome Sequencing Center for Infectious Disease"/>
            <person name="Wu L."/>
            <person name="Ma J."/>
        </authorList>
    </citation>
    <scope>NUCLEOTIDE SEQUENCE [LARGE SCALE GENOMIC DNA]</scope>
    <source>
        <strain evidence="12">JCM 16916</strain>
    </source>
</reference>
<feature type="domain" description="CN hydrolase" evidence="10">
    <location>
        <begin position="220"/>
        <end position="443"/>
    </location>
</feature>
<keyword evidence="8" id="KW-0012">Acyltransferase</keyword>
<dbReference type="Gene3D" id="3.60.110.10">
    <property type="entry name" value="Carbon-nitrogen hydrolase"/>
    <property type="match status" value="1"/>
</dbReference>
<feature type="transmembrane region" description="Helical" evidence="9">
    <location>
        <begin position="190"/>
        <end position="209"/>
    </location>
</feature>
<evidence type="ECO:0000256" key="5">
    <source>
        <dbReference type="ARBA" id="ARBA00022692"/>
    </source>
</evidence>
<dbReference type="SUPFAM" id="SSF56317">
    <property type="entry name" value="Carbon-nitrogen hydrolase"/>
    <property type="match status" value="1"/>
</dbReference>
<feature type="transmembrane region" description="Helical" evidence="9">
    <location>
        <begin position="81"/>
        <end position="102"/>
    </location>
</feature>
<accession>A0ABP7M2B5</accession>
<dbReference type="PANTHER" id="PTHR38686">
    <property type="entry name" value="APOLIPOPROTEIN N-ACYLTRANSFERASE"/>
    <property type="match status" value="1"/>
</dbReference>
<feature type="transmembrane region" description="Helical" evidence="9">
    <location>
        <begin position="114"/>
        <end position="134"/>
    </location>
</feature>
<evidence type="ECO:0000313" key="12">
    <source>
        <dbReference type="Proteomes" id="UP001501727"/>
    </source>
</evidence>
<evidence type="ECO:0000256" key="1">
    <source>
        <dbReference type="ARBA" id="ARBA00004651"/>
    </source>
</evidence>
<dbReference type="Pfam" id="PF00795">
    <property type="entry name" value="CN_hydrolase"/>
    <property type="match status" value="1"/>
</dbReference>
<dbReference type="InterPro" id="IPR045378">
    <property type="entry name" value="LNT_N"/>
</dbReference>
<proteinExistence type="inferred from homology"/>
<gene>
    <name evidence="11" type="ORF">GCM10022229_01410</name>
</gene>
<feature type="transmembrane region" description="Helical" evidence="9">
    <location>
        <begin position="154"/>
        <end position="178"/>
    </location>
</feature>
<evidence type="ECO:0000313" key="11">
    <source>
        <dbReference type="EMBL" id="GAA3912493.1"/>
    </source>
</evidence>
<evidence type="ECO:0000256" key="8">
    <source>
        <dbReference type="ARBA" id="ARBA00023315"/>
    </source>
</evidence>
<dbReference type="Proteomes" id="UP001501727">
    <property type="component" value="Unassembled WGS sequence"/>
</dbReference>
<keyword evidence="5 9" id="KW-0812">Transmembrane</keyword>
<dbReference type="RefSeq" id="WP_344757996.1">
    <property type="nucleotide sequence ID" value="NZ_BAAAZU010000001.1"/>
</dbReference>
<comment type="similarity">
    <text evidence="2">Belongs to the CN hydrolase family. Apolipoprotein N-acyltransferase subfamily.</text>
</comment>
<sequence length="485" mass="51986">MGSRPDPLPRWAAPLAVVLTAAGWWLAASLQPIWWAAWLAPLPLLAYAARTRACWAALATLLAFALGGLTLWHYVREVIQLPPGACIGIVLMPAVMMVPAVLLFRALARRGRPLAAMLSLPLAATGLSCVAAALSPHGTYGHVAYSQMDVLPLVQVAAVTGLWGIGFVVWLFAAMIVAVTLPGLAAGARVRAAAGGLLVFALAFGYGAWRLHDDDASGYVRVGLVSIPLPRGDQVDLDTASGQLALAGYVTQMDRLAARGAQVVVAPESSLLVHSHAIASLQALADRRGVRVLIGAEDRSDPQRLHNAALVFEPRTARPVAYYKHHFIPVFEDRYTRGTVRTMLPGAPRIGVAICKDLDFTSTALAYGRRDAQLLLVPAWDFDADAWLHGRMAVLRGVEGGFAMARTARKGTLTLSDDRGRVLAQASSVGHDTPVTLLAEVPLRETRTPYTRWGDAFGWLCLLAAAVLALGLSWNPWRDANARRP</sequence>
<comment type="subcellular location">
    <subcellularLocation>
        <location evidence="1">Cell membrane</location>
        <topology evidence="1">Multi-pass membrane protein</topology>
    </subcellularLocation>
</comment>
<comment type="caution">
    <text evidence="11">The sequence shown here is derived from an EMBL/GenBank/DDBJ whole genome shotgun (WGS) entry which is preliminary data.</text>
</comment>
<dbReference type="Pfam" id="PF20154">
    <property type="entry name" value="LNT_N"/>
    <property type="match status" value="1"/>
</dbReference>
<dbReference type="PANTHER" id="PTHR38686:SF1">
    <property type="entry name" value="APOLIPOPROTEIN N-ACYLTRANSFERASE"/>
    <property type="match status" value="1"/>
</dbReference>
<keyword evidence="3" id="KW-1003">Cell membrane</keyword>
<evidence type="ECO:0000256" key="4">
    <source>
        <dbReference type="ARBA" id="ARBA00022679"/>
    </source>
</evidence>
<dbReference type="EMBL" id="BAAAZU010000001">
    <property type="protein sequence ID" value="GAA3912493.1"/>
    <property type="molecule type" value="Genomic_DNA"/>
</dbReference>